<dbReference type="Proteomes" id="UP000241222">
    <property type="component" value="Unassembled WGS sequence"/>
</dbReference>
<reference evidence="1 2" key="1">
    <citation type="submission" date="2018-03" db="EMBL/GenBank/DDBJ databases">
        <title>Whole genome sequencing of Histamine producing bacteria.</title>
        <authorList>
            <person name="Butler K."/>
        </authorList>
    </citation>
    <scope>NUCLEOTIDE SEQUENCE [LARGE SCALE GENOMIC DNA]</scope>
    <source>
        <strain evidence="1 2">JCM 13586</strain>
    </source>
</reference>
<sequence length="371" mass="41567">MSKYSYLLIKRLEVNNVNALTHYLVTNGPSVSAAVGVAHAICRLSQYGVEDFRGVALIHHDASLQADYDQYGKALPIQRRGASFINSADYASTIKNGTNISLSLQPSVTRHETISLVLRLDNEHDLDERQIISFLRGGRFAGGHIQRYSGVSFHDSLTDVKTHLGSGFAVMDKSDLIAGSGFNTDHALLDYLHIYSEQITAAAIDAVKQSHFHWIEVQADTDINANLTNDIAKTFSEALDFLDAMQLSYDHDDWKPQPPLKYLSQLKKKLCNKLFKAGTLSEKFEPCLVPIEECIATFNWLSATSLGYALINEPTQRTNARAGYNHAFAEPLLGLVQYRSIRQTVDAELPFWQGHWRDNHTFILTTQVEHE</sequence>
<dbReference type="AlphaFoldDB" id="A0A2T3J4Q7"/>
<dbReference type="RefSeq" id="WP_107347634.1">
    <property type="nucleotide sequence ID" value="NZ_PYMH01000001.1"/>
</dbReference>
<dbReference type="OrthoDB" id="6093293at2"/>
<gene>
    <name evidence="1" type="ORF">C9I99_04585</name>
</gene>
<accession>A0A2T3J4Q7</accession>
<dbReference type="EMBL" id="PYMH01000001">
    <property type="protein sequence ID" value="PSU36280.1"/>
    <property type="molecule type" value="Genomic_DNA"/>
</dbReference>
<name>A0A2T3J4Q7_9GAMM</name>
<dbReference type="InterPro" id="IPR013398">
    <property type="entry name" value="CRISPR-assoc_prot_Csy2"/>
</dbReference>
<keyword evidence="2" id="KW-1185">Reference proteome</keyword>
<protein>
    <recommendedName>
        <fullName evidence="3">Type I-F CRISPR-associated protein Csy2</fullName>
    </recommendedName>
</protein>
<dbReference type="Pfam" id="PF09614">
    <property type="entry name" value="Cas_Csy2"/>
    <property type="match status" value="1"/>
</dbReference>
<evidence type="ECO:0008006" key="3">
    <source>
        <dbReference type="Google" id="ProtNLM"/>
    </source>
</evidence>
<organism evidence="1 2">
    <name type="scientific">Photobacterium lutimaris</name>
    <dbReference type="NCBI Taxonomy" id="388278"/>
    <lineage>
        <taxon>Bacteria</taxon>
        <taxon>Pseudomonadati</taxon>
        <taxon>Pseudomonadota</taxon>
        <taxon>Gammaproteobacteria</taxon>
        <taxon>Vibrionales</taxon>
        <taxon>Vibrionaceae</taxon>
        <taxon>Photobacterium</taxon>
    </lineage>
</organism>
<evidence type="ECO:0000313" key="1">
    <source>
        <dbReference type="EMBL" id="PSU36280.1"/>
    </source>
</evidence>
<evidence type="ECO:0000313" key="2">
    <source>
        <dbReference type="Proteomes" id="UP000241222"/>
    </source>
</evidence>
<comment type="caution">
    <text evidence="1">The sequence shown here is derived from an EMBL/GenBank/DDBJ whole genome shotgun (WGS) entry which is preliminary data.</text>
</comment>
<proteinExistence type="predicted"/>